<evidence type="ECO:0000256" key="1">
    <source>
        <dbReference type="ARBA" id="ARBA00004496"/>
    </source>
</evidence>
<dbReference type="GO" id="GO:0005737">
    <property type="term" value="C:cytoplasm"/>
    <property type="evidence" value="ECO:0007669"/>
    <property type="project" value="UniProtKB-SubCell"/>
</dbReference>
<geneLocation type="plasmid" evidence="6 7">
    <name>pMESIL01</name>
</geneLocation>
<reference evidence="6 7" key="1">
    <citation type="journal article" date="2010" name="Stand. Genomic Sci.">
        <title>Complete genome sequence of Meiothermus silvanus type strain (VI-R2).</title>
        <authorList>
            <person name="Sikorski J."/>
            <person name="Tindall B.J."/>
            <person name="Lowry S."/>
            <person name="Lucas S."/>
            <person name="Nolan M."/>
            <person name="Copeland A."/>
            <person name="Glavina Del Rio T."/>
            <person name="Tice H."/>
            <person name="Cheng J.F."/>
            <person name="Han C."/>
            <person name="Pitluck S."/>
            <person name="Liolios K."/>
            <person name="Ivanova N."/>
            <person name="Mavromatis K."/>
            <person name="Mikhailova N."/>
            <person name="Pati A."/>
            <person name="Goodwin L."/>
            <person name="Chen A."/>
            <person name="Palaniappan K."/>
            <person name="Land M."/>
            <person name="Hauser L."/>
            <person name="Chang Y.J."/>
            <person name="Jeffries C.D."/>
            <person name="Rohde M."/>
            <person name="Goker M."/>
            <person name="Woyke T."/>
            <person name="Bristow J."/>
            <person name="Eisen J.A."/>
            <person name="Markowitz V."/>
            <person name="Hugenholtz P."/>
            <person name="Kyrpides N.C."/>
            <person name="Klenk H.P."/>
            <person name="Lapidus A."/>
        </authorList>
    </citation>
    <scope>NUCLEOTIDE SEQUENCE [LARGE SCALE GENOMIC DNA]</scope>
    <source>
        <strain evidence="7">ATCC 700542 / DSM 9946 / VI-R2</strain>
        <plasmid evidence="7">Plasmid pMESIL01</plasmid>
    </source>
</reference>
<dbReference type="Proteomes" id="UP000001916">
    <property type="component" value="Plasmid pMESIL01"/>
</dbReference>
<keyword evidence="3" id="KW-0963">Cytoplasm</keyword>
<dbReference type="GO" id="GO:0051607">
    <property type="term" value="P:defense response to virus"/>
    <property type="evidence" value="ECO:0007669"/>
    <property type="project" value="UniProtKB-KW"/>
</dbReference>
<sequence>MSQTRSQKDMQRALELVSSLERADPEVKRIYGGLCHSFPVMVLQSGLCQAVAFSADKASGDGKRAQAHQHLLEHLGEMLGVRGKLLEALQSAPTPVYMHHTRRVLEAWVYFKRFAVSVLQVQAGEDHEK</sequence>
<comment type="similarity">
    <text evidence="2">Belongs to the CRISPR system Cmr5 family.</text>
</comment>
<keyword evidence="6" id="KW-0614">Plasmid</keyword>
<evidence type="ECO:0000256" key="3">
    <source>
        <dbReference type="ARBA" id="ARBA00022490"/>
    </source>
</evidence>
<evidence type="ECO:0000313" key="7">
    <source>
        <dbReference type="Proteomes" id="UP000001916"/>
    </source>
</evidence>
<dbReference type="AlphaFoldDB" id="D7BJ33"/>
<organism evidence="6 7">
    <name type="scientific">Allomeiothermus silvanus (strain ATCC 700542 / DSM 9946 / NBRC 106475 / NCIMB 13440 / VI-R2)</name>
    <name type="common">Thermus silvanus</name>
    <dbReference type="NCBI Taxonomy" id="526227"/>
    <lineage>
        <taxon>Bacteria</taxon>
        <taxon>Thermotogati</taxon>
        <taxon>Deinococcota</taxon>
        <taxon>Deinococci</taxon>
        <taxon>Thermales</taxon>
        <taxon>Thermaceae</taxon>
        <taxon>Allomeiothermus</taxon>
    </lineage>
</organism>
<evidence type="ECO:0000256" key="4">
    <source>
        <dbReference type="ARBA" id="ARBA00023118"/>
    </source>
</evidence>
<accession>D7BJ33</accession>
<dbReference type="InterPro" id="IPR023101">
    <property type="entry name" value="AF1862-like_dom_sf"/>
</dbReference>
<keyword evidence="4" id="KW-0051">Antiviral defense</keyword>
<dbReference type="NCBIfam" id="TIGR01881">
    <property type="entry name" value="cas_Cmr5"/>
    <property type="match status" value="1"/>
</dbReference>
<dbReference type="Pfam" id="PF09701">
    <property type="entry name" value="Cas_Cmr5"/>
    <property type="match status" value="1"/>
</dbReference>
<proteinExistence type="inferred from homology"/>
<comment type="subcellular location">
    <subcellularLocation>
        <location evidence="1">Cytoplasm</location>
    </subcellularLocation>
</comment>
<dbReference type="RefSeq" id="WP_013159703.1">
    <property type="nucleotide sequence ID" value="NC_014213.1"/>
</dbReference>
<dbReference type="Gene3D" id="1.10.520.30">
    <property type="entry name" value="AF1862-like domain"/>
    <property type="match status" value="1"/>
</dbReference>
<dbReference type="CDD" id="cd09749">
    <property type="entry name" value="Cmr5_III-B"/>
    <property type="match status" value="1"/>
</dbReference>
<dbReference type="InterPro" id="IPR010160">
    <property type="entry name" value="CRISPR-assoc_prot_Cmr5"/>
</dbReference>
<evidence type="ECO:0000313" key="6">
    <source>
        <dbReference type="EMBL" id="ADH65189.1"/>
    </source>
</evidence>
<dbReference type="OrthoDB" id="32929at2"/>
<dbReference type="KEGG" id="msv:Mesil_3377"/>
<dbReference type="HOGENOM" id="CLU_120836_2_0_0"/>
<protein>
    <recommendedName>
        <fullName evidence="5">CRISPR type III-B/RAMP module-associated protein Cmr5</fullName>
    </recommendedName>
</protein>
<dbReference type="eggNOG" id="COG3337">
    <property type="taxonomic scope" value="Bacteria"/>
</dbReference>
<evidence type="ECO:0000256" key="5">
    <source>
        <dbReference type="ARBA" id="ARBA00030001"/>
    </source>
</evidence>
<name>D7BJ33_ALLS1</name>
<keyword evidence="7" id="KW-1185">Reference proteome</keyword>
<gene>
    <name evidence="6" type="ORF">Mesil_3377</name>
</gene>
<evidence type="ECO:0000256" key="2">
    <source>
        <dbReference type="ARBA" id="ARBA00006161"/>
    </source>
</evidence>
<dbReference type="SUPFAM" id="SSF158568">
    <property type="entry name" value="AF1862-like"/>
    <property type="match status" value="1"/>
</dbReference>
<dbReference type="EMBL" id="CP002043">
    <property type="protein sequence ID" value="ADH65189.1"/>
    <property type="molecule type" value="Genomic_DNA"/>
</dbReference>